<dbReference type="PROSITE" id="PS51362">
    <property type="entry name" value="TGF_BETA_2"/>
    <property type="match status" value="1"/>
</dbReference>
<comment type="subunit">
    <text evidence="12">Homodimer or heterodimer. But, in contrast to other members of this family, cannot be disulfide-linked.</text>
</comment>
<dbReference type="FunFam" id="2.10.90.10:FF:000012">
    <property type="entry name" value="Growth/differentiation factor 9 (Predicted)"/>
    <property type="match status" value="1"/>
</dbReference>
<evidence type="ECO:0000313" key="17">
    <source>
        <dbReference type="Ensembl" id="ENSCHIP00010019342.1"/>
    </source>
</evidence>
<proteinExistence type="inferred from homology"/>
<dbReference type="Ensembl" id="ENSCHIT00010027183.1">
    <property type="protein sequence ID" value="ENSCHIP00010019342.1"/>
    <property type="gene ID" value="ENSCHIG00010014180.1"/>
</dbReference>
<accession>A0A8C2PIG0</accession>
<dbReference type="GO" id="GO:0008083">
    <property type="term" value="F:growth factor activity"/>
    <property type="evidence" value="ECO:0007669"/>
    <property type="project" value="UniProtKB-KW"/>
</dbReference>
<evidence type="ECO:0000256" key="1">
    <source>
        <dbReference type="ARBA" id="ARBA00004613"/>
    </source>
</evidence>
<keyword evidence="8 15" id="KW-0732">Signal</keyword>
<evidence type="ECO:0000256" key="5">
    <source>
        <dbReference type="ARBA" id="ARBA00022525"/>
    </source>
</evidence>
<evidence type="ECO:0000256" key="13">
    <source>
        <dbReference type="RuleBase" id="RU000354"/>
    </source>
</evidence>
<dbReference type="CDD" id="cd19403">
    <property type="entry name" value="TGF_beta_GDF9"/>
    <property type="match status" value="1"/>
</dbReference>
<evidence type="ECO:0000256" key="15">
    <source>
        <dbReference type="SAM" id="SignalP"/>
    </source>
</evidence>
<keyword evidence="6" id="KW-0597">Phosphoprotein</keyword>
<keyword evidence="10" id="KW-1015">Disulfide bond</keyword>
<reference evidence="17" key="2">
    <citation type="submission" date="2025-08" db="UniProtKB">
        <authorList>
            <consortium name="Ensembl"/>
        </authorList>
    </citation>
    <scope>IDENTIFICATION</scope>
</reference>
<dbReference type="GO" id="GO:0005125">
    <property type="term" value="F:cytokine activity"/>
    <property type="evidence" value="ECO:0007669"/>
    <property type="project" value="UniProtKB-KW"/>
</dbReference>
<sequence>MALPNKFFLWFCCFAWLCFPISLDSLPSRGEAQIVARTALESEAETWSLLNHLGGRHRPGLLSPLLKVLYDGHGEPPRLQPDDRALRYMKRLYKAYATKEGTPKSNRRHLYNTVRLFTPCAQHKQAPGDLAAGTFPSVDLLFNLDRVTVVEHLFKSVLLYTFNNSISFPFPVKCICNLVIKEPEFSSKTLPRAPYSFTYNSQFEFRKKYKWMEIDVTAPLEPLVASHKRNIHMSVNFTCAKDQLQHPSARDSLFNMTLLVAPSLLLYLNDTSVQAFHRWHSLHPKRKPSQGPDQRRELSAYPVGEEAAEGVRSSRHRRDQESVSSELKKPLVPASVNLSEYFKQFLFPQNECELHDFRLSFSQLKWDNWIVAPHKYNPRYCKGDCPRAVGHRYGSPVHTMVQNIIHEKLDSSVPRPSCVPAKYSPLSVLAIEPDGSIAYKEYEDMIATDSETWHNGTIHKSNFKKLNIHAISK</sequence>
<dbReference type="InterPro" id="IPR017948">
    <property type="entry name" value="TGFb_CS"/>
</dbReference>
<keyword evidence="4" id="KW-0202">Cytokine</keyword>
<name>A0A8C2PIG0_CAPHI</name>
<dbReference type="SUPFAM" id="SSF57501">
    <property type="entry name" value="Cystine-knot cytokines"/>
    <property type="match status" value="1"/>
</dbReference>
<dbReference type="InterPro" id="IPR015615">
    <property type="entry name" value="TGF-beta-rel"/>
</dbReference>
<feature type="domain" description="TGF-beta family profile" evidence="16">
    <location>
        <begin position="315"/>
        <end position="453"/>
    </location>
</feature>
<evidence type="ECO:0000256" key="4">
    <source>
        <dbReference type="ARBA" id="ARBA00022514"/>
    </source>
</evidence>
<keyword evidence="9 13" id="KW-0339">Growth factor</keyword>
<evidence type="ECO:0000259" key="16">
    <source>
        <dbReference type="PROSITE" id="PS51362"/>
    </source>
</evidence>
<evidence type="ECO:0000256" key="8">
    <source>
        <dbReference type="ARBA" id="ARBA00022729"/>
    </source>
</evidence>
<feature type="region of interest" description="Disordered" evidence="14">
    <location>
        <begin position="283"/>
        <end position="326"/>
    </location>
</feature>
<dbReference type="PROSITE" id="PS00250">
    <property type="entry name" value="TGF_BETA_1"/>
    <property type="match status" value="1"/>
</dbReference>
<evidence type="ECO:0000256" key="10">
    <source>
        <dbReference type="ARBA" id="ARBA00023157"/>
    </source>
</evidence>
<dbReference type="PANTHER" id="PTHR11848:SF19">
    <property type="entry name" value="GROWTH_DIFFERENTIATION FACTOR 9"/>
    <property type="match status" value="1"/>
</dbReference>
<protein>
    <recommendedName>
        <fullName evidence="3">Growth/differentiation factor 9</fullName>
    </recommendedName>
</protein>
<evidence type="ECO:0000256" key="11">
    <source>
        <dbReference type="ARBA" id="ARBA00023180"/>
    </source>
</evidence>
<comment type="similarity">
    <text evidence="2 13">Belongs to the TGF-beta family.</text>
</comment>
<dbReference type="Gene3D" id="2.10.90.10">
    <property type="entry name" value="Cystine-knot cytokines"/>
    <property type="match status" value="1"/>
</dbReference>
<dbReference type="PANTHER" id="PTHR11848">
    <property type="entry name" value="TGF-BETA FAMILY"/>
    <property type="match status" value="1"/>
</dbReference>
<evidence type="ECO:0000256" key="6">
    <source>
        <dbReference type="ARBA" id="ARBA00022553"/>
    </source>
</evidence>
<dbReference type="SMART" id="SM00204">
    <property type="entry name" value="TGFB"/>
    <property type="match status" value="1"/>
</dbReference>
<dbReference type="InterPro" id="IPR001839">
    <property type="entry name" value="TGF-b_C"/>
</dbReference>
<feature type="chain" id="PRO_5034666402" description="Growth/differentiation factor 9" evidence="15">
    <location>
        <begin position="33"/>
        <end position="473"/>
    </location>
</feature>
<evidence type="ECO:0000256" key="3">
    <source>
        <dbReference type="ARBA" id="ARBA00017637"/>
    </source>
</evidence>
<keyword evidence="7" id="KW-0165">Cleavage on pair of basic residues</keyword>
<feature type="signal peptide" evidence="15">
    <location>
        <begin position="1"/>
        <end position="32"/>
    </location>
</feature>
<dbReference type="Pfam" id="PF00019">
    <property type="entry name" value="TGF_beta"/>
    <property type="match status" value="1"/>
</dbReference>
<evidence type="ECO:0000256" key="9">
    <source>
        <dbReference type="ARBA" id="ARBA00023030"/>
    </source>
</evidence>
<evidence type="ECO:0000256" key="7">
    <source>
        <dbReference type="ARBA" id="ARBA00022685"/>
    </source>
</evidence>
<dbReference type="AlphaFoldDB" id="A0A8C2PIG0"/>
<evidence type="ECO:0000256" key="2">
    <source>
        <dbReference type="ARBA" id="ARBA00006656"/>
    </source>
</evidence>
<keyword evidence="11" id="KW-0325">Glycoprotein</keyword>
<keyword evidence="5" id="KW-0964">Secreted</keyword>
<reference evidence="17" key="1">
    <citation type="submission" date="2019-03" db="EMBL/GenBank/DDBJ databases">
        <title>Genome sequencing and reference-guided assembly of Black Bengal Goat (Capra hircus).</title>
        <authorList>
            <person name="Siddiki A.Z."/>
            <person name="Baten A."/>
            <person name="Billah M."/>
            <person name="Alam M.A.U."/>
            <person name="Shawrob K.S.M."/>
            <person name="Saha S."/>
            <person name="Chowdhury M."/>
            <person name="Rahman A.H."/>
            <person name="Stear M."/>
            <person name="Miah G."/>
            <person name="Das G.B."/>
            <person name="Hossain M.M."/>
            <person name="Kumkum M."/>
            <person name="Islam M.S."/>
            <person name="Mollah A.M."/>
            <person name="Ahsan A."/>
            <person name="Tusar F."/>
            <person name="Khan M.K.I."/>
        </authorList>
    </citation>
    <scope>NUCLEOTIDE SEQUENCE [LARGE SCALE GENOMIC DNA]</scope>
</reference>
<dbReference type="InterPro" id="IPR029034">
    <property type="entry name" value="Cystine-knot_cytokine"/>
</dbReference>
<evidence type="ECO:0000256" key="14">
    <source>
        <dbReference type="SAM" id="MobiDB-lite"/>
    </source>
</evidence>
<dbReference type="GO" id="GO:0005615">
    <property type="term" value="C:extracellular space"/>
    <property type="evidence" value="ECO:0007669"/>
    <property type="project" value="UniProtKB-KW"/>
</dbReference>
<organism evidence="17">
    <name type="scientific">Capra hircus</name>
    <name type="common">Goat</name>
    <dbReference type="NCBI Taxonomy" id="9925"/>
    <lineage>
        <taxon>Eukaryota</taxon>
        <taxon>Metazoa</taxon>
        <taxon>Chordata</taxon>
        <taxon>Craniata</taxon>
        <taxon>Vertebrata</taxon>
        <taxon>Euteleostomi</taxon>
        <taxon>Mammalia</taxon>
        <taxon>Eutheria</taxon>
        <taxon>Laurasiatheria</taxon>
        <taxon>Artiodactyla</taxon>
        <taxon>Ruminantia</taxon>
        <taxon>Pecora</taxon>
        <taxon>Bovidae</taxon>
        <taxon>Caprinae</taxon>
        <taxon>Capra</taxon>
    </lineage>
</organism>
<evidence type="ECO:0000256" key="12">
    <source>
        <dbReference type="ARBA" id="ARBA00046703"/>
    </source>
</evidence>
<comment type="subcellular location">
    <subcellularLocation>
        <location evidence="1">Secreted</location>
    </subcellularLocation>
</comment>
<dbReference type="InterPro" id="IPR015617">
    <property type="entry name" value="Growth_differentiation_fac-9_C"/>
</dbReference>